<gene>
    <name evidence="1" type="ORF">LACBIDRAFT_299674</name>
</gene>
<name>B0DF53_LACBS</name>
<dbReference type="HOGENOM" id="CLU_202729_0_0_1"/>
<protein>
    <submittedName>
        <fullName evidence="1">Predicted protein</fullName>
    </submittedName>
</protein>
<dbReference type="GeneID" id="6078165"/>
<accession>B0DF53</accession>
<evidence type="ECO:0000313" key="2">
    <source>
        <dbReference type="Proteomes" id="UP000001194"/>
    </source>
</evidence>
<sequence>MWQMTVDRRDRRILGGYRIQVGSIVPFGGSMISNTAGCSGIGHLSLTFSSLALYGARLW</sequence>
<dbReference type="RefSeq" id="XP_001882642.1">
    <property type="nucleotide sequence ID" value="XM_001882607.1"/>
</dbReference>
<evidence type="ECO:0000313" key="1">
    <source>
        <dbReference type="EMBL" id="EDR06795.1"/>
    </source>
</evidence>
<dbReference type="KEGG" id="lbc:LACBIDRAFT_299674"/>
<dbReference type="AlphaFoldDB" id="B0DF53"/>
<reference evidence="1 2" key="1">
    <citation type="journal article" date="2008" name="Nature">
        <title>The genome of Laccaria bicolor provides insights into mycorrhizal symbiosis.</title>
        <authorList>
            <person name="Martin F."/>
            <person name="Aerts A."/>
            <person name="Ahren D."/>
            <person name="Brun A."/>
            <person name="Danchin E.G.J."/>
            <person name="Duchaussoy F."/>
            <person name="Gibon J."/>
            <person name="Kohler A."/>
            <person name="Lindquist E."/>
            <person name="Pereda V."/>
            <person name="Salamov A."/>
            <person name="Shapiro H.J."/>
            <person name="Wuyts J."/>
            <person name="Blaudez D."/>
            <person name="Buee M."/>
            <person name="Brokstein P."/>
            <person name="Canbaeck B."/>
            <person name="Cohen D."/>
            <person name="Courty P.E."/>
            <person name="Coutinho P.M."/>
            <person name="Delaruelle C."/>
            <person name="Detter J.C."/>
            <person name="Deveau A."/>
            <person name="DiFazio S."/>
            <person name="Duplessis S."/>
            <person name="Fraissinet-Tachet L."/>
            <person name="Lucic E."/>
            <person name="Frey-Klett P."/>
            <person name="Fourrey C."/>
            <person name="Feussner I."/>
            <person name="Gay G."/>
            <person name="Grimwood J."/>
            <person name="Hoegger P.J."/>
            <person name="Jain P."/>
            <person name="Kilaru S."/>
            <person name="Labbe J."/>
            <person name="Lin Y.C."/>
            <person name="Legue V."/>
            <person name="Le Tacon F."/>
            <person name="Marmeisse R."/>
            <person name="Melayah D."/>
            <person name="Montanini B."/>
            <person name="Muratet M."/>
            <person name="Nehls U."/>
            <person name="Niculita-Hirzel H."/>
            <person name="Oudot-Le Secq M.P."/>
            <person name="Peter M."/>
            <person name="Quesneville H."/>
            <person name="Rajashekar B."/>
            <person name="Reich M."/>
            <person name="Rouhier N."/>
            <person name="Schmutz J."/>
            <person name="Yin T."/>
            <person name="Chalot M."/>
            <person name="Henrissat B."/>
            <person name="Kuees U."/>
            <person name="Lucas S."/>
            <person name="Van de Peer Y."/>
            <person name="Podila G.K."/>
            <person name="Polle A."/>
            <person name="Pukkila P.J."/>
            <person name="Richardson P.M."/>
            <person name="Rouze P."/>
            <person name="Sanders I.R."/>
            <person name="Stajich J.E."/>
            <person name="Tunlid A."/>
            <person name="Tuskan G."/>
            <person name="Grigoriev I.V."/>
        </authorList>
    </citation>
    <scope>NUCLEOTIDE SEQUENCE [LARGE SCALE GENOMIC DNA]</scope>
    <source>
        <strain evidence="2">S238N-H82 / ATCC MYA-4686</strain>
    </source>
</reference>
<organism evidence="2">
    <name type="scientific">Laccaria bicolor (strain S238N-H82 / ATCC MYA-4686)</name>
    <name type="common">Bicoloured deceiver</name>
    <name type="synonym">Laccaria laccata var. bicolor</name>
    <dbReference type="NCBI Taxonomy" id="486041"/>
    <lineage>
        <taxon>Eukaryota</taxon>
        <taxon>Fungi</taxon>
        <taxon>Dikarya</taxon>
        <taxon>Basidiomycota</taxon>
        <taxon>Agaricomycotina</taxon>
        <taxon>Agaricomycetes</taxon>
        <taxon>Agaricomycetidae</taxon>
        <taxon>Agaricales</taxon>
        <taxon>Agaricineae</taxon>
        <taxon>Hydnangiaceae</taxon>
        <taxon>Laccaria</taxon>
    </lineage>
</organism>
<dbReference type="EMBL" id="DS547107">
    <property type="protein sequence ID" value="EDR06795.1"/>
    <property type="molecule type" value="Genomic_DNA"/>
</dbReference>
<keyword evidence="2" id="KW-1185">Reference proteome</keyword>
<dbReference type="Proteomes" id="UP000001194">
    <property type="component" value="Unassembled WGS sequence"/>
</dbReference>
<dbReference type="InParanoid" id="B0DF53"/>
<proteinExistence type="predicted"/>